<accession>X1DX28</accession>
<reference evidence="1" key="1">
    <citation type="journal article" date="2014" name="Front. Microbiol.">
        <title>High frequency of phylogenetically diverse reductive dehalogenase-homologous genes in deep subseafloor sedimentary metagenomes.</title>
        <authorList>
            <person name="Kawai M."/>
            <person name="Futagami T."/>
            <person name="Toyoda A."/>
            <person name="Takaki Y."/>
            <person name="Nishi S."/>
            <person name="Hori S."/>
            <person name="Arai W."/>
            <person name="Tsubouchi T."/>
            <person name="Morono Y."/>
            <person name="Uchiyama I."/>
            <person name="Ito T."/>
            <person name="Fujiyama A."/>
            <person name="Inagaki F."/>
            <person name="Takami H."/>
        </authorList>
    </citation>
    <scope>NUCLEOTIDE SEQUENCE</scope>
    <source>
        <strain evidence="1">Expedition CK06-06</strain>
    </source>
</reference>
<name>X1DX28_9ZZZZ</name>
<protein>
    <submittedName>
        <fullName evidence="1">Uncharacterized protein</fullName>
    </submittedName>
</protein>
<sequence length="256" mass="27814">LKRSLGSGGTGIIPLSVDREIGYDNGTFASSLGGLLQGFHLGVWFQSPAACTLLEIRYYFATGGDVTYYATDPADTINFLTEYEEYHGGVNPGPDPRETYLHPEEPRTAPAGVWDILDVTGMPDVATDIFFGAYIMDDGVSSPIIDASISPPYHTLMQRAVAGGPFGWYSSWHHVYIRALVRMYANPPPMIEAYDVLSNSYVTTGREVTATLSDLGIPPDSTGVTDAWVHYRIDGGGWDSLSLTIISGDPSYGVWK</sequence>
<comment type="caution">
    <text evidence="1">The sequence shown here is derived from an EMBL/GenBank/DDBJ whole genome shotgun (WGS) entry which is preliminary data.</text>
</comment>
<gene>
    <name evidence="1" type="ORF">S01H4_54383</name>
</gene>
<dbReference type="AlphaFoldDB" id="X1DX28"/>
<proteinExistence type="predicted"/>
<evidence type="ECO:0000313" key="1">
    <source>
        <dbReference type="EMBL" id="GAH12770.1"/>
    </source>
</evidence>
<feature type="non-terminal residue" evidence="1">
    <location>
        <position position="256"/>
    </location>
</feature>
<dbReference type="EMBL" id="BART01031291">
    <property type="protein sequence ID" value="GAH12770.1"/>
    <property type="molecule type" value="Genomic_DNA"/>
</dbReference>
<organism evidence="1">
    <name type="scientific">marine sediment metagenome</name>
    <dbReference type="NCBI Taxonomy" id="412755"/>
    <lineage>
        <taxon>unclassified sequences</taxon>
        <taxon>metagenomes</taxon>
        <taxon>ecological metagenomes</taxon>
    </lineage>
</organism>
<feature type="non-terminal residue" evidence="1">
    <location>
        <position position="1"/>
    </location>
</feature>